<name>A0A6G1QXZ6_CHAAH</name>
<keyword evidence="3" id="KW-1185">Reference proteome</keyword>
<evidence type="ECO:0000313" key="2">
    <source>
        <dbReference type="EMBL" id="KAF3706946.1"/>
    </source>
</evidence>
<evidence type="ECO:0000259" key="1">
    <source>
        <dbReference type="Pfam" id="PF13843"/>
    </source>
</evidence>
<dbReference type="PANTHER" id="PTHR46599:SF6">
    <property type="entry name" value="DUAL SPECIFICITY PHOSPHATASE 26"/>
    <property type="match status" value="1"/>
</dbReference>
<dbReference type="EMBL" id="CM015712">
    <property type="protein sequence ID" value="KAF3706946.1"/>
    <property type="molecule type" value="Genomic_DNA"/>
</dbReference>
<reference evidence="2 3" key="1">
    <citation type="submission" date="2019-02" db="EMBL/GenBank/DDBJ databases">
        <title>Opniocepnalus argus genome.</title>
        <authorList>
            <person name="Zhou C."/>
            <person name="Xiao S."/>
        </authorList>
    </citation>
    <scope>NUCLEOTIDE SEQUENCE [LARGE SCALE GENOMIC DNA]</scope>
    <source>
        <strain evidence="2">OARG1902GOOAL</strain>
        <tissue evidence="2">Muscle</tissue>
    </source>
</reference>
<accession>A0A6G1QXZ6</accession>
<dbReference type="InterPro" id="IPR029526">
    <property type="entry name" value="PGBD"/>
</dbReference>
<gene>
    <name evidence="2" type="ORF">EXN66_Car000117</name>
</gene>
<feature type="domain" description="PiggyBac transposable element-derived protein" evidence="1">
    <location>
        <begin position="1"/>
        <end position="165"/>
    </location>
</feature>
<dbReference type="AlphaFoldDB" id="A0A6G1QXZ6"/>
<dbReference type="PANTHER" id="PTHR46599">
    <property type="entry name" value="PIGGYBAC TRANSPOSABLE ELEMENT-DERIVED PROTEIN 4"/>
    <property type="match status" value="1"/>
</dbReference>
<sequence length="176" mass="19941">MPSKPSKYGIKILAACDAKSSYAWNMQVYTGNYLEEHLRKIGIRVVMEMSEGLLGHNITCDNFFTFYRLGDELQKKKLTMLGISRRNKPKFPSEILKRQGRSLHSSIFVFTEKATVGSYCPKRNKNVLVMSTMHTDASLSTREDKKLQMILDSNSTKGGADNLVTATYSCQRKTAR</sequence>
<protein>
    <submittedName>
        <fullName evidence="2">PiggyBac transposable element-derived protein 4</fullName>
    </submittedName>
</protein>
<organism evidence="2 3">
    <name type="scientific">Channa argus</name>
    <name type="common">Northern snakehead</name>
    <name type="synonym">Ophicephalus argus</name>
    <dbReference type="NCBI Taxonomy" id="215402"/>
    <lineage>
        <taxon>Eukaryota</taxon>
        <taxon>Metazoa</taxon>
        <taxon>Chordata</taxon>
        <taxon>Craniata</taxon>
        <taxon>Vertebrata</taxon>
        <taxon>Euteleostomi</taxon>
        <taxon>Actinopterygii</taxon>
        <taxon>Neopterygii</taxon>
        <taxon>Teleostei</taxon>
        <taxon>Neoteleostei</taxon>
        <taxon>Acanthomorphata</taxon>
        <taxon>Anabantaria</taxon>
        <taxon>Anabantiformes</taxon>
        <taxon>Channoidei</taxon>
        <taxon>Channidae</taxon>
        <taxon>Channa</taxon>
    </lineage>
</organism>
<dbReference type="Proteomes" id="UP000503349">
    <property type="component" value="Chromosome 1"/>
</dbReference>
<evidence type="ECO:0000313" key="3">
    <source>
        <dbReference type="Proteomes" id="UP000503349"/>
    </source>
</evidence>
<dbReference type="Pfam" id="PF13843">
    <property type="entry name" value="DDE_Tnp_1_7"/>
    <property type="match status" value="1"/>
</dbReference>
<reference evidence="3" key="2">
    <citation type="submission" date="2019-02" db="EMBL/GenBank/DDBJ databases">
        <title>Opniocepnalus argus Var Kimnra genome.</title>
        <authorList>
            <person name="Zhou C."/>
            <person name="Xiao S."/>
        </authorList>
    </citation>
    <scope>NUCLEOTIDE SEQUENCE [LARGE SCALE GENOMIC DNA]</scope>
</reference>
<proteinExistence type="predicted"/>